<dbReference type="Proteomes" id="UP001498771">
    <property type="component" value="Unassembled WGS sequence"/>
</dbReference>
<dbReference type="InterPro" id="IPR036910">
    <property type="entry name" value="HMG_box_dom_sf"/>
</dbReference>
<comment type="caution">
    <text evidence="2">The sequence shown here is derived from an EMBL/GenBank/DDBJ whole genome shotgun (WGS) entry which is preliminary data.</text>
</comment>
<evidence type="ECO:0000313" key="3">
    <source>
        <dbReference type="Proteomes" id="UP001498771"/>
    </source>
</evidence>
<proteinExistence type="predicted"/>
<evidence type="ECO:0008006" key="4">
    <source>
        <dbReference type="Google" id="ProtNLM"/>
    </source>
</evidence>
<dbReference type="RefSeq" id="XP_064766460.1">
    <property type="nucleotide sequence ID" value="XM_064913472.1"/>
</dbReference>
<keyword evidence="3" id="KW-1185">Reference proteome</keyword>
<evidence type="ECO:0000256" key="1">
    <source>
        <dbReference type="SAM" id="MobiDB-lite"/>
    </source>
</evidence>
<dbReference type="EMBL" id="JBBJBU010000012">
    <property type="protein sequence ID" value="KAK7203427.1"/>
    <property type="molecule type" value="Genomic_DNA"/>
</dbReference>
<accession>A0ABR1F0T8</accession>
<feature type="region of interest" description="Disordered" evidence="1">
    <location>
        <begin position="444"/>
        <end position="485"/>
    </location>
</feature>
<dbReference type="GeneID" id="90038984"/>
<sequence length="541" mass="60724">MLDLKSRPWLAFQSIVDAVYPEHLEPVSCAHIKKRSVAAILRVDASKILPASGGTSVGYHPLMQKVLTDCRLDIPESADLLAEYEQILHLSRIYRLILLITPDCSLIKQEWIDETLRQHGEKCSKKMADGQKVTARQELHLTRDECQYLLNKLQAADSSNRGYALDVLVSALYSCKVKRPTPNAEERCHQQGYQEIRPQNSFFVFARAFERCVSQGENIRQTSLRMYTKIVWHSVLTEDQRDLFQEIYNEMNKIHSIIHPKYKYVPKFRAPGHHQPPAENGEQSGAVKSSPSVSSQISQAKHAYADANADSRPAKRQCLAMEETTVAAQLVTSMPWGVPDTVAEDYFNGPHHMDCRYAWEESTVAPFYDPTLAFADQSDPCALSQLPQDQSYISFFPPPPAVPYSAVPYNTVQYTAVQYAEAAASIFYTEPIYQTVAAPMPSFQPAVPLPQDSELKDDNNVSLDDSQMVDAPIPLPQDSELKDDDNVGLDDSEMVDAPIQSSLASELLHDKNFNLDDFLNSLGPEHFTPMPARAVMAFLLL</sequence>
<feature type="region of interest" description="Disordered" evidence="1">
    <location>
        <begin position="268"/>
        <end position="292"/>
    </location>
</feature>
<evidence type="ECO:0000313" key="2">
    <source>
        <dbReference type="EMBL" id="KAK7203427.1"/>
    </source>
</evidence>
<reference evidence="2 3" key="1">
    <citation type="submission" date="2024-03" db="EMBL/GenBank/DDBJ databases">
        <title>Genome-scale model development and genomic sequencing of the oleaginous clade Lipomyces.</title>
        <authorList>
            <consortium name="Lawrence Berkeley National Laboratory"/>
            <person name="Czajka J.J."/>
            <person name="Han Y."/>
            <person name="Kim J."/>
            <person name="Mondo S.J."/>
            <person name="Hofstad B.A."/>
            <person name="Robles A."/>
            <person name="Haridas S."/>
            <person name="Riley R."/>
            <person name="LaButti K."/>
            <person name="Pangilinan J."/>
            <person name="Andreopoulos W."/>
            <person name="Lipzen A."/>
            <person name="Yan J."/>
            <person name="Wang M."/>
            <person name="Ng V."/>
            <person name="Grigoriev I.V."/>
            <person name="Spatafora J.W."/>
            <person name="Magnuson J.K."/>
            <person name="Baker S.E."/>
            <person name="Pomraning K.R."/>
        </authorList>
    </citation>
    <scope>NUCLEOTIDE SEQUENCE [LARGE SCALE GENOMIC DNA]</scope>
    <source>
        <strain evidence="2 3">Phaff 52-87</strain>
    </source>
</reference>
<gene>
    <name evidence="2" type="ORF">BZA70DRAFT_283672</name>
</gene>
<name>A0ABR1F0T8_9ASCO</name>
<organism evidence="2 3">
    <name type="scientific">Myxozyma melibiosi</name>
    <dbReference type="NCBI Taxonomy" id="54550"/>
    <lineage>
        <taxon>Eukaryota</taxon>
        <taxon>Fungi</taxon>
        <taxon>Dikarya</taxon>
        <taxon>Ascomycota</taxon>
        <taxon>Saccharomycotina</taxon>
        <taxon>Lipomycetes</taxon>
        <taxon>Lipomycetales</taxon>
        <taxon>Lipomycetaceae</taxon>
        <taxon>Myxozyma</taxon>
    </lineage>
</organism>
<dbReference type="Gene3D" id="1.10.30.10">
    <property type="entry name" value="High mobility group box domain"/>
    <property type="match status" value="1"/>
</dbReference>
<protein>
    <recommendedName>
        <fullName evidence="4">HMG box domain-containing protein</fullName>
    </recommendedName>
</protein>